<accession>A0A147HUK6</accession>
<organism evidence="1 2">
    <name type="scientific">Sphingomonas sanguinis</name>
    <dbReference type="NCBI Taxonomy" id="33051"/>
    <lineage>
        <taxon>Bacteria</taxon>
        <taxon>Pseudomonadati</taxon>
        <taxon>Pseudomonadota</taxon>
        <taxon>Alphaproteobacteria</taxon>
        <taxon>Sphingomonadales</taxon>
        <taxon>Sphingomonadaceae</taxon>
        <taxon>Sphingomonas</taxon>
    </lineage>
</organism>
<proteinExistence type="predicted"/>
<dbReference type="AlphaFoldDB" id="A0A147HUK6"/>
<dbReference type="EMBL" id="LDTD01000097">
    <property type="protein sequence ID" value="KTT68584.1"/>
    <property type="molecule type" value="Genomic_DNA"/>
</dbReference>
<evidence type="ECO:0000313" key="2">
    <source>
        <dbReference type="Proteomes" id="UP000072867"/>
    </source>
</evidence>
<name>A0A147HUK6_9SPHN</name>
<dbReference type="RefSeq" id="WP_058734022.1">
    <property type="nucleotide sequence ID" value="NZ_LDTD01000097.1"/>
</dbReference>
<dbReference type="STRING" id="33051.SB4_12095"/>
<comment type="caution">
    <text evidence="1">The sequence shown here is derived from an EMBL/GenBank/DDBJ whole genome shotgun (WGS) entry which is preliminary data.</text>
</comment>
<sequence length="317" mass="33825">MTPARRLVPVLMLPILVGASDPPPPLPIREVPADGRVTVTVDGHAIPARIGPGLPTFLYVPRARAEALFGDDAKIGGGGFKLFSMGPASSARIGPVRVPGRVQRVMLGVGDTPPESQWVKWFKTDAYPGDEALGGPHVLPDPIVRFMLRSPQAGEGEATLKLAPRYGWWLASVEVPIGGQDILFAFAPQFPRTVASAAAGAAIGRAQGAQFDGAVEQVLISHGVRRSARPVRLTRPLMLGSLRLTDLLVRTHDYGAATDIDPSEADGLEAETRDVVVKGKRAKSKPSYVVYIGADMLKDCSSITYDKPGQTVTLRCR</sequence>
<protein>
    <submittedName>
        <fullName evidence="1">Uncharacterized protein</fullName>
    </submittedName>
</protein>
<dbReference type="Proteomes" id="UP000072867">
    <property type="component" value="Unassembled WGS sequence"/>
</dbReference>
<reference evidence="1 2" key="1">
    <citation type="journal article" date="2016" name="Front. Microbiol.">
        <title>Genomic Resource of Rice Seed Associated Bacteria.</title>
        <authorList>
            <person name="Midha S."/>
            <person name="Bansal K."/>
            <person name="Sharma S."/>
            <person name="Kumar N."/>
            <person name="Patil P.P."/>
            <person name="Chaudhry V."/>
            <person name="Patil P.B."/>
        </authorList>
    </citation>
    <scope>NUCLEOTIDE SEQUENCE [LARGE SCALE GENOMIC DNA]</scope>
    <source>
        <strain evidence="1 2">NS319</strain>
    </source>
</reference>
<evidence type="ECO:0000313" key="1">
    <source>
        <dbReference type="EMBL" id="KTT68584.1"/>
    </source>
</evidence>
<dbReference type="PATRIC" id="fig|33051.3.peg.4036"/>
<gene>
    <name evidence="1" type="ORF">NS319_13225</name>
</gene>